<keyword evidence="2" id="KW-0444">Lipid biosynthesis</keyword>
<evidence type="ECO:0000256" key="4">
    <source>
        <dbReference type="ARBA" id="ARBA00022723"/>
    </source>
</evidence>
<dbReference type="InterPro" id="IPR005218">
    <property type="entry name" value="Diacylglycerol/lipid_kinase"/>
</dbReference>
<keyword evidence="5" id="KW-0547">Nucleotide-binding</keyword>
<sequence length="293" mass="30885">MTDWVVIANPVSGGGRGRKVGEAVVRALCERGVRAGLRLTEGRGDGARIAAEALSEGIRRFAVCGGDGSIGEVAGALAHSDAALGIVPCGRGNDTGRALGIPKALKEAVEVLISGEERRIDLGRVGDRYFCSVACLGFDAEAGRAVYEGRVPFSGTAAYVLAVLKTLMTYRGPEVRIAGDFGVFEGPILLTAVGNTGFYGGGMQILPQAACDDGLLDVCVIDPLPRLKLLRFFPRIFSGTHVSLPEAHLLRSRSVRIESSRPLWIFADGEPACETPAQVEVVEKALTVIVPIQ</sequence>
<evidence type="ECO:0000313" key="14">
    <source>
        <dbReference type="Proteomes" id="UP000178606"/>
    </source>
</evidence>
<dbReference type="Pfam" id="PF19279">
    <property type="entry name" value="YegS_C"/>
    <property type="match status" value="1"/>
</dbReference>
<keyword evidence="11" id="KW-1208">Phospholipid metabolism</keyword>
<dbReference type="GO" id="GO:0046872">
    <property type="term" value="F:metal ion binding"/>
    <property type="evidence" value="ECO:0007669"/>
    <property type="project" value="UniProtKB-KW"/>
</dbReference>
<dbReference type="GO" id="GO:0005886">
    <property type="term" value="C:plasma membrane"/>
    <property type="evidence" value="ECO:0007669"/>
    <property type="project" value="TreeGrafter"/>
</dbReference>
<keyword evidence="4" id="KW-0479">Metal-binding</keyword>
<feature type="domain" description="DAGKc" evidence="12">
    <location>
        <begin position="1"/>
        <end position="129"/>
    </location>
</feature>
<dbReference type="InterPro" id="IPR001206">
    <property type="entry name" value="Diacylglycerol_kinase_cat_dom"/>
</dbReference>
<keyword evidence="3" id="KW-0808">Transferase</keyword>
<dbReference type="PANTHER" id="PTHR12358:SF106">
    <property type="entry name" value="LIPID KINASE YEGS"/>
    <property type="match status" value="1"/>
</dbReference>
<evidence type="ECO:0000256" key="5">
    <source>
        <dbReference type="ARBA" id="ARBA00022741"/>
    </source>
</evidence>
<keyword evidence="9" id="KW-0443">Lipid metabolism</keyword>
<dbReference type="Gene3D" id="3.40.50.10330">
    <property type="entry name" value="Probable inorganic polyphosphate/atp-NAD kinase, domain 1"/>
    <property type="match status" value="1"/>
</dbReference>
<gene>
    <name evidence="13" type="ORF">A3F84_11320</name>
</gene>
<dbReference type="Proteomes" id="UP000178606">
    <property type="component" value="Unassembled WGS sequence"/>
</dbReference>
<dbReference type="SUPFAM" id="SSF111331">
    <property type="entry name" value="NAD kinase/diacylglycerol kinase-like"/>
    <property type="match status" value="1"/>
</dbReference>
<dbReference type="SMART" id="SM00046">
    <property type="entry name" value="DAGKc"/>
    <property type="match status" value="1"/>
</dbReference>
<keyword evidence="8" id="KW-0460">Magnesium</keyword>
<evidence type="ECO:0000256" key="11">
    <source>
        <dbReference type="ARBA" id="ARBA00023264"/>
    </source>
</evidence>
<dbReference type="EMBL" id="MFKF01000180">
    <property type="protein sequence ID" value="OGG51544.1"/>
    <property type="molecule type" value="Genomic_DNA"/>
</dbReference>
<evidence type="ECO:0000256" key="6">
    <source>
        <dbReference type="ARBA" id="ARBA00022777"/>
    </source>
</evidence>
<organism evidence="13 14">
    <name type="scientific">Handelsmanbacteria sp. (strain RIFCSPLOWO2_12_FULL_64_10)</name>
    <dbReference type="NCBI Taxonomy" id="1817868"/>
    <lineage>
        <taxon>Bacteria</taxon>
        <taxon>Candidatus Handelsmaniibacteriota</taxon>
    </lineage>
</organism>
<dbReference type="InterPro" id="IPR017438">
    <property type="entry name" value="ATP-NAD_kinase_N"/>
</dbReference>
<keyword evidence="6" id="KW-0418">Kinase</keyword>
<dbReference type="Gene3D" id="2.60.200.40">
    <property type="match status" value="1"/>
</dbReference>
<comment type="caution">
    <text evidence="13">The sequence shown here is derived from an EMBL/GenBank/DDBJ whole genome shotgun (WGS) entry which is preliminary data.</text>
</comment>
<evidence type="ECO:0000256" key="9">
    <source>
        <dbReference type="ARBA" id="ARBA00023098"/>
    </source>
</evidence>
<protein>
    <recommendedName>
        <fullName evidence="12">DAGKc domain-containing protein</fullName>
    </recommendedName>
</protein>
<dbReference type="Pfam" id="PF00781">
    <property type="entry name" value="DAGK_cat"/>
    <property type="match status" value="1"/>
</dbReference>
<proteinExistence type="predicted"/>
<evidence type="ECO:0000256" key="7">
    <source>
        <dbReference type="ARBA" id="ARBA00022840"/>
    </source>
</evidence>
<dbReference type="InterPro" id="IPR050187">
    <property type="entry name" value="Lipid_Phosphate_FormReg"/>
</dbReference>
<name>A0A1F6CQX3_HANXR</name>
<dbReference type="GO" id="GO:0008654">
    <property type="term" value="P:phospholipid biosynthetic process"/>
    <property type="evidence" value="ECO:0007669"/>
    <property type="project" value="UniProtKB-KW"/>
</dbReference>
<evidence type="ECO:0000259" key="12">
    <source>
        <dbReference type="PROSITE" id="PS50146"/>
    </source>
</evidence>
<evidence type="ECO:0000256" key="8">
    <source>
        <dbReference type="ARBA" id="ARBA00022842"/>
    </source>
</evidence>
<comment type="cofactor">
    <cofactor evidence="1">
        <name>Mg(2+)</name>
        <dbReference type="ChEBI" id="CHEBI:18420"/>
    </cofactor>
</comment>
<dbReference type="InterPro" id="IPR045540">
    <property type="entry name" value="YegS/DAGK_C"/>
</dbReference>
<evidence type="ECO:0000256" key="2">
    <source>
        <dbReference type="ARBA" id="ARBA00022516"/>
    </source>
</evidence>
<dbReference type="GO" id="GO:0005524">
    <property type="term" value="F:ATP binding"/>
    <property type="evidence" value="ECO:0007669"/>
    <property type="project" value="UniProtKB-KW"/>
</dbReference>
<keyword evidence="10" id="KW-0594">Phospholipid biosynthesis</keyword>
<dbReference type="PANTHER" id="PTHR12358">
    <property type="entry name" value="SPHINGOSINE KINASE"/>
    <property type="match status" value="1"/>
</dbReference>
<evidence type="ECO:0000256" key="10">
    <source>
        <dbReference type="ARBA" id="ARBA00023209"/>
    </source>
</evidence>
<keyword evidence="7" id="KW-0067">ATP-binding</keyword>
<evidence type="ECO:0000256" key="3">
    <source>
        <dbReference type="ARBA" id="ARBA00022679"/>
    </source>
</evidence>
<evidence type="ECO:0000256" key="1">
    <source>
        <dbReference type="ARBA" id="ARBA00001946"/>
    </source>
</evidence>
<dbReference type="AlphaFoldDB" id="A0A1F6CQX3"/>
<dbReference type="PROSITE" id="PS50146">
    <property type="entry name" value="DAGK"/>
    <property type="match status" value="1"/>
</dbReference>
<accession>A0A1F6CQX3</accession>
<evidence type="ECO:0000313" key="13">
    <source>
        <dbReference type="EMBL" id="OGG51544.1"/>
    </source>
</evidence>
<reference evidence="13 14" key="1">
    <citation type="journal article" date="2016" name="Nat. Commun.">
        <title>Thousands of microbial genomes shed light on interconnected biogeochemical processes in an aquifer system.</title>
        <authorList>
            <person name="Anantharaman K."/>
            <person name="Brown C.T."/>
            <person name="Hug L.A."/>
            <person name="Sharon I."/>
            <person name="Castelle C.J."/>
            <person name="Probst A.J."/>
            <person name="Thomas B.C."/>
            <person name="Singh A."/>
            <person name="Wilkins M.J."/>
            <person name="Karaoz U."/>
            <person name="Brodie E.L."/>
            <person name="Williams K.H."/>
            <person name="Hubbard S.S."/>
            <person name="Banfield J.F."/>
        </authorList>
    </citation>
    <scope>NUCLEOTIDE SEQUENCE [LARGE SCALE GENOMIC DNA]</scope>
    <source>
        <strain evidence="14">RIFCSPLOWO2_12_FULL_64_10</strain>
    </source>
</reference>
<dbReference type="InterPro" id="IPR016064">
    <property type="entry name" value="NAD/diacylglycerol_kinase_sf"/>
</dbReference>
<dbReference type="GO" id="GO:0016301">
    <property type="term" value="F:kinase activity"/>
    <property type="evidence" value="ECO:0007669"/>
    <property type="project" value="UniProtKB-KW"/>
</dbReference>
<dbReference type="NCBIfam" id="TIGR00147">
    <property type="entry name" value="YegS/Rv2252/BmrU family lipid kinase"/>
    <property type="match status" value="1"/>
</dbReference>